<protein>
    <submittedName>
        <fullName evidence="2">Uncharacterized protein</fullName>
    </submittedName>
</protein>
<feature type="region of interest" description="Disordered" evidence="1">
    <location>
        <begin position="1"/>
        <end position="60"/>
    </location>
</feature>
<dbReference type="EMBL" id="BTSX01000006">
    <property type="protein sequence ID" value="GMT03725.1"/>
    <property type="molecule type" value="Genomic_DNA"/>
</dbReference>
<reference evidence="2" key="1">
    <citation type="submission" date="2023-10" db="EMBL/GenBank/DDBJ databases">
        <title>Genome assembly of Pristionchus species.</title>
        <authorList>
            <person name="Yoshida K."/>
            <person name="Sommer R.J."/>
        </authorList>
    </citation>
    <scope>NUCLEOTIDE SEQUENCE</scope>
    <source>
        <strain evidence="2">RS0144</strain>
    </source>
</reference>
<gene>
    <name evidence="2" type="ORF">PENTCL1PPCAC_25900</name>
</gene>
<feature type="non-terminal residue" evidence="2">
    <location>
        <position position="1"/>
    </location>
</feature>
<feature type="compositionally biased region" description="Low complexity" evidence="1">
    <location>
        <begin position="33"/>
        <end position="60"/>
    </location>
</feature>
<proteinExistence type="predicted"/>
<evidence type="ECO:0000256" key="1">
    <source>
        <dbReference type="SAM" id="MobiDB-lite"/>
    </source>
</evidence>
<evidence type="ECO:0000313" key="2">
    <source>
        <dbReference type="EMBL" id="GMT03725.1"/>
    </source>
</evidence>
<organism evidence="2 3">
    <name type="scientific">Pristionchus entomophagus</name>
    <dbReference type="NCBI Taxonomy" id="358040"/>
    <lineage>
        <taxon>Eukaryota</taxon>
        <taxon>Metazoa</taxon>
        <taxon>Ecdysozoa</taxon>
        <taxon>Nematoda</taxon>
        <taxon>Chromadorea</taxon>
        <taxon>Rhabditida</taxon>
        <taxon>Rhabditina</taxon>
        <taxon>Diplogasteromorpha</taxon>
        <taxon>Diplogasteroidea</taxon>
        <taxon>Neodiplogasteridae</taxon>
        <taxon>Pristionchus</taxon>
    </lineage>
</organism>
<feature type="non-terminal residue" evidence="2">
    <location>
        <position position="137"/>
    </location>
</feature>
<name>A0AAV5UA13_9BILA</name>
<keyword evidence="3" id="KW-1185">Reference proteome</keyword>
<feature type="compositionally biased region" description="Low complexity" evidence="1">
    <location>
        <begin position="7"/>
        <end position="25"/>
    </location>
</feature>
<evidence type="ECO:0000313" key="3">
    <source>
        <dbReference type="Proteomes" id="UP001432027"/>
    </source>
</evidence>
<comment type="caution">
    <text evidence="2">The sequence shown here is derived from an EMBL/GenBank/DDBJ whole genome shotgun (WGS) entry which is preliminary data.</text>
</comment>
<sequence>AIPPVPESVVDVSPPSVVVTSENPPVVQPPVPESVVDVSPPSVVVSSEDPPVVQPPVSESVVGVSPPSVVVSSENPPVEIHPVPEPVVDVSLTIDPKFVDTAVEDSPPDVLEISVVAPPVVLSSVTDAEVVSPCSVV</sequence>
<accession>A0AAV5UA13</accession>
<dbReference type="Proteomes" id="UP001432027">
    <property type="component" value="Unassembled WGS sequence"/>
</dbReference>
<dbReference type="AlphaFoldDB" id="A0AAV5UA13"/>